<dbReference type="RefSeq" id="WP_014271024.1">
    <property type="nucleotide sequence ID" value="NC_016633.1"/>
</dbReference>
<keyword evidence="1" id="KW-0805">Transcription regulation</keyword>
<dbReference type="Gene3D" id="1.10.10.10">
    <property type="entry name" value="Winged helix-like DNA-binding domain superfamily/Winged helix DNA-binding domain"/>
    <property type="match status" value="1"/>
</dbReference>
<dbReference type="InterPro" id="IPR035472">
    <property type="entry name" value="RpiR-like_SIS"/>
</dbReference>
<dbReference type="GO" id="GO:1901135">
    <property type="term" value="P:carbohydrate derivative metabolic process"/>
    <property type="evidence" value="ECO:0007669"/>
    <property type="project" value="InterPro"/>
</dbReference>
<dbReference type="STRING" id="158190.SpiGrapes_2413"/>
<dbReference type="GO" id="GO:0003677">
    <property type="term" value="F:DNA binding"/>
    <property type="evidence" value="ECO:0007669"/>
    <property type="project" value="UniProtKB-KW"/>
</dbReference>
<sequence>MGLVSRLENVFPSLSPIEKRITSYFMSHEAELVGKPILDIAQACDTSKSAVVRLCKRIGYNGYKELQTDLSAERALRQRDKVYERSDIYPQSSTASICTLITHNSIRVLESTLQNLDLSSMDKAVDALCSARRVDLYGVGNSGIVAEDANIKLRRLDFFTTCCTDIHMALVSSSTLNADDVAVFFSHSGTTSDILHILEVVKAQGALTVAVTCRGGNTLSKNADIVLETASSENLSRSGAMASRIAMLEIVDMLFSIIASRNYKDVKDILDHTADLFQKEHV</sequence>
<keyword evidence="2" id="KW-0238">DNA-binding</keyword>
<evidence type="ECO:0000256" key="3">
    <source>
        <dbReference type="ARBA" id="ARBA00023163"/>
    </source>
</evidence>
<evidence type="ECO:0000259" key="5">
    <source>
        <dbReference type="PROSITE" id="PS51464"/>
    </source>
</evidence>
<organism evidence="6 7">
    <name type="scientific">Sphaerochaeta pleomorpha (strain ATCC BAA-1885 / DSM 22778 / Grapes)</name>
    <dbReference type="NCBI Taxonomy" id="158190"/>
    <lineage>
        <taxon>Bacteria</taxon>
        <taxon>Pseudomonadati</taxon>
        <taxon>Spirochaetota</taxon>
        <taxon>Spirochaetia</taxon>
        <taxon>Spirochaetales</taxon>
        <taxon>Sphaerochaetaceae</taxon>
        <taxon>Sphaerochaeta</taxon>
    </lineage>
</organism>
<dbReference type="PANTHER" id="PTHR30514">
    <property type="entry name" value="GLUCOKINASE"/>
    <property type="match status" value="1"/>
</dbReference>
<dbReference type="InterPro" id="IPR047640">
    <property type="entry name" value="RpiR-like"/>
</dbReference>
<proteinExistence type="predicted"/>
<dbReference type="Gene3D" id="3.40.50.10490">
    <property type="entry name" value="Glucose-6-phosphate isomerase like protein, domain 1"/>
    <property type="match status" value="1"/>
</dbReference>
<evidence type="ECO:0000259" key="4">
    <source>
        <dbReference type="PROSITE" id="PS51071"/>
    </source>
</evidence>
<evidence type="ECO:0000256" key="2">
    <source>
        <dbReference type="ARBA" id="ARBA00023125"/>
    </source>
</evidence>
<dbReference type="InterPro" id="IPR046348">
    <property type="entry name" value="SIS_dom_sf"/>
</dbReference>
<accession>G8QTE2</accession>
<dbReference type="PROSITE" id="PS51464">
    <property type="entry name" value="SIS"/>
    <property type="match status" value="1"/>
</dbReference>
<dbReference type="InterPro" id="IPR009057">
    <property type="entry name" value="Homeodomain-like_sf"/>
</dbReference>
<dbReference type="KEGG" id="sgp:SpiGrapes_2413"/>
<dbReference type="PANTHER" id="PTHR30514:SF1">
    <property type="entry name" value="HTH-TYPE TRANSCRIPTIONAL REGULATOR HEXR-RELATED"/>
    <property type="match status" value="1"/>
</dbReference>
<reference evidence="6 7" key="1">
    <citation type="submission" date="2011-11" db="EMBL/GenBank/DDBJ databases">
        <title>Complete sequence of Spirochaeta sp. grapes.</title>
        <authorList>
            <consortium name="US DOE Joint Genome Institute"/>
            <person name="Lucas S."/>
            <person name="Han J."/>
            <person name="Lapidus A."/>
            <person name="Cheng J.-F."/>
            <person name="Goodwin L."/>
            <person name="Pitluck S."/>
            <person name="Peters L."/>
            <person name="Ovchinnikova G."/>
            <person name="Munk A.C."/>
            <person name="Detter J.C."/>
            <person name="Han C."/>
            <person name="Tapia R."/>
            <person name="Land M."/>
            <person name="Hauser L."/>
            <person name="Kyrpides N."/>
            <person name="Ivanova N."/>
            <person name="Pagani I."/>
            <person name="Ritalahtilisa K."/>
            <person name="Loeffler F."/>
            <person name="Woyke T."/>
        </authorList>
    </citation>
    <scope>NUCLEOTIDE SEQUENCE [LARGE SCALE GENOMIC DNA]</scope>
    <source>
        <strain evidence="7">ATCC BAA-1885 / DSM 22778 / Grapes</strain>
    </source>
</reference>
<name>G8QTE2_SPHPG</name>
<evidence type="ECO:0000313" key="6">
    <source>
        <dbReference type="EMBL" id="AEV30183.1"/>
    </source>
</evidence>
<keyword evidence="3" id="KW-0804">Transcription</keyword>
<dbReference type="Pfam" id="PF01380">
    <property type="entry name" value="SIS"/>
    <property type="match status" value="1"/>
</dbReference>
<dbReference type="SUPFAM" id="SSF53697">
    <property type="entry name" value="SIS domain"/>
    <property type="match status" value="1"/>
</dbReference>
<dbReference type="GO" id="GO:0003700">
    <property type="term" value="F:DNA-binding transcription factor activity"/>
    <property type="evidence" value="ECO:0007669"/>
    <property type="project" value="InterPro"/>
</dbReference>
<dbReference type="AlphaFoldDB" id="G8QTE2"/>
<feature type="domain" description="SIS" evidence="5">
    <location>
        <begin position="124"/>
        <end position="264"/>
    </location>
</feature>
<dbReference type="PROSITE" id="PS51071">
    <property type="entry name" value="HTH_RPIR"/>
    <property type="match status" value="1"/>
</dbReference>
<dbReference type="SUPFAM" id="SSF46689">
    <property type="entry name" value="Homeodomain-like"/>
    <property type="match status" value="1"/>
</dbReference>
<dbReference type="eggNOG" id="COG1737">
    <property type="taxonomic scope" value="Bacteria"/>
</dbReference>
<dbReference type="Proteomes" id="UP000005632">
    <property type="component" value="Chromosome"/>
</dbReference>
<dbReference type="InterPro" id="IPR001347">
    <property type="entry name" value="SIS_dom"/>
</dbReference>
<dbReference type="GO" id="GO:0097367">
    <property type="term" value="F:carbohydrate derivative binding"/>
    <property type="evidence" value="ECO:0007669"/>
    <property type="project" value="InterPro"/>
</dbReference>
<dbReference type="EMBL" id="CP003155">
    <property type="protein sequence ID" value="AEV30183.1"/>
    <property type="molecule type" value="Genomic_DNA"/>
</dbReference>
<feature type="domain" description="HTH rpiR-type" evidence="4">
    <location>
        <begin position="1"/>
        <end position="77"/>
    </location>
</feature>
<evidence type="ECO:0000313" key="7">
    <source>
        <dbReference type="Proteomes" id="UP000005632"/>
    </source>
</evidence>
<gene>
    <name evidence="6" type="ordered locus">SpiGrapes_2413</name>
</gene>
<dbReference type="CDD" id="cd05013">
    <property type="entry name" value="SIS_RpiR"/>
    <property type="match status" value="1"/>
</dbReference>
<dbReference type="HOGENOM" id="CLU_055769_0_0_12"/>
<dbReference type="InterPro" id="IPR000281">
    <property type="entry name" value="HTH_RpiR"/>
</dbReference>
<dbReference type="Pfam" id="PF01418">
    <property type="entry name" value="HTH_6"/>
    <property type="match status" value="1"/>
</dbReference>
<keyword evidence="7" id="KW-1185">Reference proteome</keyword>
<evidence type="ECO:0000256" key="1">
    <source>
        <dbReference type="ARBA" id="ARBA00023015"/>
    </source>
</evidence>
<protein>
    <submittedName>
        <fullName evidence="6">Transcriptional regulator</fullName>
    </submittedName>
</protein>
<dbReference type="InterPro" id="IPR036388">
    <property type="entry name" value="WH-like_DNA-bd_sf"/>
</dbReference>